<dbReference type="Pfam" id="PF00078">
    <property type="entry name" value="RVT_1"/>
    <property type="match status" value="1"/>
</dbReference>
<protein>
    <submittedName>
        <fullName evidence="3">Reverse transcriptase</fullName>
    </submittedName>
</protein>
<dbReference type="CDD" id="cd01650">
    <property type="entry name" value="RT_nLTR_like"/>
    <property type="match status" value="1"/>
</dbReference>
<dbReference type="OrthoDB" id="7700848at2759"/>
<dbReference type="PaxDb" id="67767-A0A0J7KJH4"/>
<dbReference type="GO" id="GO:0003964">
    <property type="term" value="F:RNA-directed DNA polymerase activity"/>
    <property type="evidence" value="ECO:0007669"/>
    <property type="project" value="UniProtKB-KW"/>
</dbReference>
<evidence type="ECO:0000256" key="1">
    <source>
        <dbReference type="SAM" id="MobiDB-lite"/>
    </source>
</evidence>
<sequence>MSELGVGICTIAEPVRIPASVTWFGCDNGTAAVRWNPDVLPWPCIPVKRGLQFAVVRCGDVHVVSCYASSSLPVRGFLDFLESLSEVILDLGGKIILCGDYNAWSTLWGSSFTNTRGEEVERWAAAHDLRLVNVGTVPTCVRPQGSSVVDLTWATPSVIGSIDGWTVREDLETLSDHIYISFSVGVRSLRPSRSTCEVGRRWNLSQMDKEAFDLSLEWACSDETLEEEDLSACDFSTWMDVTMKEACDASAPIVGRRHPKKAAYWWSDSIAELRSSCVRARRLWQRGRRRLRRAISKAKSAAWGELIRSVDSDPWGLPYRVVLKKLGGSSASLSATLDPVILDRLLDGLFPRGSARDAPADWRNFSWNDEWAVLYGEVFRLVKDRPVHKAAPGPDGFRATLWKGIPNCMLGRLWACFNKCLSEGVFPLAWKRANLVLIPKGDKGSVAGLPKVRPICLLDEIGKSFERVIADRLLEWLDGNPDVSLLPFQFGFRKRTSTCDALAAVRTVASEAVEAGGVAIAVGLDIQNAFNSLPWWAIRAALIERRVPDYLRRIIDSYLSDRYIEYCTMDGKITKKNVEAGVPQGSVLGPLLWNVTYDSTLKVNRETGCHVVCYADDTLVMATADNPSLAAVRAGIQVARILFQIKRLGLRVSEEKTEAVIFHGRVRPVDLPLVSVGSSWIRLAESMKYLGIIIDSRWSFGKHFDYVEAKVAKVTRALSRLMPNLRGPGERKRQLYSKMIQSVILYGAPIWCDALCRSRGAQRSLRRVQRTLAIRVISAYRTTSCDAASLLARIPPLHITAMCRKRVYERTTALKASGDWTPEAVADIKSTELLVLYHQWAEYLRDPALWGKRTSTAIYPHLIEWIEREHGAMNYYVSQFLTGHGSFGHFLLKIRKRRDESCPHCGDDSDTVEHTLIACPVWDEYRTHLLDRIGPVAQGSFTLEFVVGAILNSDENWSAFSRFAQEVVRSKEEEERARELGSPAGSPANP</sequence>
<dbReference type="SUPFAM" id="SSF56672">
    <property type="entry name" value="DNA/RNA polymerases"/>
    <property type="match status" value="1"/>
</dbReference>
<keyword evidence="3" id="KW-0695">RNA-directed DNA polymerase</keyword>
<keyword evidence="3" id="KW-0548">Nucleotidyltransferase</keyword>
<dbReference type="PANTHER" id="PTHR19446">
    <property type="entry name" value="REVERSE TRANSCRIPTASES"/>
    <property type="match status" value="1"/>
</dbReference>
<dbReference type="InterPro" id="IPR036691">
    <property type="entry name" value="Endo/exonu/phosph_ase_sf"/>
</dbReference>
<evidence type="ECO:0000313" key="3">
    <source>
        <dbReference type="EMBL" id="KMQ90417.1"/>
    </source>
</evidence>
<dbReference type="EMBL" id="LBMM01006657">
    <property type="protein sequence ID" value="KMQ90417.1"/>
    <property type="molecule type" value="Genomic_DNA"/>
</dbReference>
<dbReference type="Pfam" id="PF14529">
    <property type="entry name" value="Exo_endo_phos_2"/>
    <property type="match status" value="1"/>
</dbReference>
<feature type="region of interest" description="Disordered" evidence="1">
    <location>
        <begin position="971"/>
        <end position="990"/>
    </location>
</feature>
<proteinExistence type="predicted"/>
<dbReference type="CDD" id="cd09077">
    <property type="entry name" value="R1-I-EN"/>
    <property type="match status" value="1"/>
</dbReference>
<name>A0A0J7KJH4_LASNI</name>
<dbReference type="Proteomes" id="UP000036403">
    <property type="component" value="Unassembled WGS sequence"/>
</dbReference>
<evidence type="ECO:0000313" key="4">
    <source>
        <dbReference type="Proteomes" id="UP000036403"/>
    </source>
</evidence>
<comment type="caution">
    <text evidence="3">The sequence shown here is derived from an EMBL/GenBank/DDBJ whole genome shotgun (WGS) entry which is preliminary data.</text>
</comment>
<dbReference type="Gene3D" id="3.60.10.10">
    <property type="entry name" value="Endonuclease/exonuclease/phosphatase"/>
    <property type="match status" value="1"/>
</dbReference>
<accession>A0A0J7KJH4</accession>
<dbReference type="InterPro" id="IPR005135">
    <property type="entry name" value="Endo/exonuclease/phosphatase"/>
</dbReference>
<feature type="domain" description="Reverse transcriptase" evidence="2">
    <location>
        <begin position="419"/>
        <end position="694"/>
    </location>
</feature>
<gene>
    <name evidence="3" type="ORF">RF55_9830</name>
</gene>
<keyword evidence="4" id="KW-1185">Reference proteome</keyword>
<dbReference type="AlphaFoldDB" id="A0A0J7KJH4"/>
<dbReference type="PROSITE" id="PS50878">
    <property type="entry name" value="RT_POL"/>
    <property type="match status" value="1"/>
</dbReference>
<dbReference type="SUPFAM" id="SSF56219">
    <property type="entry name" value="DNase I-like"/>
    <property type="match status" value="1"/>
</dbReference>
<evidence type="ECO:0000259" key="2">
    <source>
        <dbReference type="PROSITE" id="PS50878"/>
    </source>
</evidence>
<dbReference type="InterPro" id="IPR000477">
    <property type="entry name" value="RT_dom"/>
</dbReference>
<reference evidence="3 4" key="1">
    <citation type="submission" date="2015-04" db="EMBL/GenBank/DDBJ databases">
        <title>Lasius niger genome sequencing.</title>
        <authorList>
            <person name="Konorov E.A."/>
            <person name="Nikitin M.A."/>
            <person name="Kirill M.V."/>
            <person name="Chang P."/>
        </authorList>
    </citation>
    <scope>NUCLEOTIDE SEQUENCE [LARGE SCALE GENOMIC DNA]</scope>
    <source>
        <tissue evidence="3">Whole</tissue>
    </source>
</reference>
<keyword evidence="3" id="KW-0808">Transferase</keyword>
<dbReference type="InterPro" id="IPR043502">
    <property type="entry name" value="DNA/RNA_pol_sf"/>
</dbReference>
<organism evidence="3 4">
    <name type="scientific">Lasius niger</name>
    <name type="common">Black garden ant</name>
    <dbReference type="NCBI Taxonomy" id="67767"/>
    <lineage>
        <taxon>Eukaryota</taxon>
        <taxon>Metazoa</taxon>
        <taxon>Ecdysozoa</taxon>
        <taxon>Arthropoda</taxon>
        <taxon>Hexapoda</taxon>
        <taxon>Insecta</taxon>
        <taxon>Pterygota</taxon>
        <taxon>Neoptera</taxon>
        <taxon>Endopterygota</taxon>
        <taxon>Hymenoptera</taxon>
        <taxon>Apocrita</taxon>
        <taxon>Aculeata</taxon>
        <taxon>Formicoidea</taxon>
        <taxon>Formicidae</taxon>
        <taxon>Formicinae</taxon>
        <taxon>Lasius</taxon>
        <taxon>Lasius</taxon>
    </lineage>
</organism>